<feature type="transmembrane region" description="Helical" evidence="1">
    <location>
        <begin position="133"/>
        <end position="156"/>
    </location>
</feature>
<name>A0A2U3NE47_9MYCO</name>
<keyword evidence="4" id="KW-1185">Reference proteome</keyword>
<feature type="signal peptide" evidence="2">
    <location>
        <begin position="1"/>
        <end position="25"/>
    </location>
</feature>
<keyword evidence="1" id="KW-0812">Transmembrane</keyword>
<dbReference type="STRING" id="1841859.GCA_900157385_03259"/>
<feature type="transmembrane region" description="Helical" evidence="1">
    <location>
        <begin position="71"/>
        <end position="94"/>
    </location>
</feature>
<keyword evidence="1" id="KW-1133">Transmembrane helix</keyword>
<dbReference type="Proteomes" id="UP000241595">
    <property type="component" value="Unassembled WGS sequence"/>
</dbReference>
<keyword evidence="1" id="KW-0472">Membrane</keyword>
<protein>
    <submittedName>
        <fullName evidence="3">Predicted Na+-dependent transporter</fullName>
    </submittedName>
</protein>
<dbReference type="EMBL" id="FTRV01000013">
    <property type="protein sequence ID" value="SPM29767.1"/>
    <property type="molecule type" value="Genomic_DNA"/>
</dbReference>
<feature type="transmembrane region" description="Helical" evidence="1">
    <location>
        <begin position="277"/>
        <end position="296"/>
    </location>
</feature>
<feature type="transmembrane region" description="Helical" evidence="1">
    <location>
        <begin position="302"/>
        <end position="320"/>
    </location>
</feature>
<feature type="chain" id="PRO_5015544993" evidence="2">
    <location>
        <begin position="26"/>
        <end position="339"/>
    </location>
</feature>
<gene>
    <name evidence="3" type="ORF">MTAB308_3259</name>
</gene>
<evidence type="ECO:0000256" key="1">
    <source>
        <dbReference type="SAM" id="Phobius"/>
    </source>
</evidence>
<dbReference type="InterPro" id="IPR038770">
    <property type="entry name" value="Na+/solute_symporter_sf"/>
</dbReference>
<dbReference type="PANTHER" id="PTHR18640">
    <property type="entry name" value="SOLUTE CARRIER FAMILY 10 MEMBER 7"/>
    <property type="match status" value="1"/>
</dbReference>
<proteinExistence type="predicted"/>
<dbReference type="AlphaFoldDB" id="A0A2U3NE47"/>
<dbReference type="RefSeq" id="WP_077100497.1">
    <property type="nucleotide sequence ID" value="NZ_LT717701.1"/>
</dbReference>
<dbReference type="Pfam" id="PF13593">
    <property type="entry name" value="SBF_like"/>
    <property type="match status" value="1"/>
</dbReference>
<evidence type="ECO:0000313" key="4">
    <source>
        <dbReference type="Proteomes" id="UP000241595"/>
    </source>
</evidence>
<reference evidence="3 4" key="1">
    <citation type="submission" date="2017-01" db="EMBL/GenBank/DDBJ databases">
        <authorList>
            <consortium name="Urmite Genomes"/>
        </authorList>
    </citation>
    <scope>NUCLEOTIDE SEQUENCE [LARGE SCALE GENOMIC DNA]</scope>
    <source>
        <strain evidence="3 4">AB308</strain>
    </source>
</reference>
<organism evidence="3 4">
    <name type="scientific">Mycobacterium terramassiliense</name>
    <dbReference type="NCBI Taxonomy" id="1841859"/>
    <lineage>
        <taxon>Bacteria</taxon>
        <taxon>Bacillati</taxon>
        <taxon>Actinomycetota</taxon>
        <taxon>Actinomycetes</taxon>
        <taxon>Mycobacteriales</taxon>
        <taxon>Mycobacteriaceae</taxon>
        <taxon>Mycobacterium</taxon>
    </lineage>
</organism>
<sequence length="339" mass="35421">MVKRLPPAIPIDSFLLALAATVALAALVPAHGRAADVVSVAAKAAIALLFFLYGTRLSPQQAWHGVRQWRLHLLVLATTFAIFPLLGLAARALVPSVLTVDLYNGLLFLCLVPSTVQSSIAFTSIARGHVSAAIVSASLSNILGVVLTPLLVVLLMTTSGAPRVDGTAIRDIMLQLLLPFAAGQLARPWLGGTIARHAALLKVVDRGSILLVVYTAFAMGVVKGIWVSVDVWRLIAVAIVATVLLAAVLAATTLIGRLARLDRGDAIVLLFCGSKKSLASGLPMALVLFPAATVGLTMLPLMIFHQIQLVVCAVIASGLARRADESARTVGIPRAGEGP</sequence>
<dbReference type="GO" id="GO:0005886">
    <property type="term" value="C:plasma membrane"/>
    <property type="evidence" value="ECO:0007669"/>
    <property type="project" value="TreeGrafter"/>
</dbReference>
<feature type="transmembrane region" description="Helical" evidence="1">
    <location>
        <begin position="106"/>
        <end position="126"/>
    </location>
</feature>
<dbReference type="Gene3D" id="1.20.1530.20">
    <property type="match status" value="1"/>
</dbReference>
<feature type="transmembrane region" description="Helical" evidence="1">
    <location>
        <begin position="168"/>
        <end position="186"/>
    </location>
</feature>
<dbReference type="OrthoDB" id="9792271at2"/>
<feature type="transmembrane region" description="Helical" evidence="1">
    <location>
        <begin position="40"/>
        <end position="59"/>
    </location>
</feature>
<dbReference type="PIRSF" id="PIRSF026166">
    <property type="entry name" value="UCP026166"/>
    <property type="match status" value="1"/>
</dbReference>
<dbReference type="InterPro" id="IPR016833">
    <property type="entry name" value="Put_Na-Bile_cotransptr"/>
</dbReference>
<keyword evidence="2" id="KW-0732">Signal</keyword>
<accession>A0A2U3NE47</accession>
<evidence type="ECO:0000313" key="3">
    <source>
        <dbReference type="EMBL" id="SPM29767.1"/>
    </source>
</evidence>
<evidence type="ECO:0000256" key="2">
    <source>
        <dbReference type="SAM" id="SignalP"/>
    </source>
</evidence>
<dbReference type="PANTHER" id="PTHR18640:SF5">
    <property type="entry name" value="SODIUM_BILE ACID COTRANSPORTER 7"/>
    <property type="match status" value="1"/>
</dbReference>
<feature type="transmembrane region" description="Helical" evidence="1">
    <location>
        <begin position="232"/>
        <end position="256"/>
    </location>
</feature>
<feature type="transmembrane region" description="Helical" evidence="1">
    <location>
        <begin position="207"/>
        <end position="226"/>
    </location>
</feature>